<evidence type="ECO:0000256" key="1">
    <source>
        <dbReference type="SAM" id="Phobius"/>
    </source>
</evidence>
<reference evidence="2 3" key="1">
    <citation type="submission" date="2020-07" db="EMBL/GenBank/DDBJ databases">
        <title>Endozoicomonas sp. nov., isolated from sediment.</title>
        <authorList>
            <person name="Gu T."/>
        </authorList>
    </citation>
    <scope>NUCLEOTIDE SEQUENCE [LARGE SCALE GENOMIC DNA]</scope>
    <source>
        <strain evidence="2 3">SM1973</strain>
    </source>
</reference>
<dbReference type="InterPro" id="IPR018706">
    <property type="entry name" value="DUF2214_membrane"/>
</dbReference>
<comment type="caution">
    <text evidence="2">The sequence shown here is derived from an EMBL/GenBank/DDBJ whole genome shotgun (WGS) entry which is preliminary data.</text>
</comment>
<dbReference type="RefSeq" id="WP_180569532.1">
    <property type="nucleotide sequence ID" value="NZ_JACCKB010000026.1"/>
</dbReference>
<feature type="transmembrane region" description="Helical" evidence="1">
    <location>
        <begin position="76"/>
        <end position="100"/>
    </location>
</feature>
<feature type="transmembrane region" description="Helical" evidence="1">
    <location>
        <begin position="6"/>
        <end position="28"/>
    </location>
</feature>
<sequence>MDYILTKYIHLLAILLLFSTCVAEHLLLSDRMPRAEVKRLAKVDAVFGVSALIVLLSGLVMMLWVGKPTEYYLANWMFHLKTTGFILVALLSIYPTIYFIKTRKAGELTDMVETPKAIKMIIRLELLGIIILPLLGVMMANGFGISD</sequence>
<name>A0A853IC81_9GAMM</name>
<protein>
    <submittedName>
        <fullName evidence="2">DUF2214 family protein</fullName>
    </submittedName>
</protein>
<evidence type="ECO:0000313" key="3">
    <source>
        <dbReference type="Proteomes" id="UP000569732"/>
    </source>
</evidence>
<organism evidence="2 3">
    <name type="scientific">Spartinivicinus marinus</name>
    <dbReference type="NCBI Taxonomy" id="2994442"/>
    <lineage>
        <taxon>Bacteria</taxon>
        <taxon>Pseudomonadati</taxon>
        <taxon>Pseudomonadota</taxon>
        <taxon>Gammaproteobacteria</taxon>
        <taxon>Oceanospirillales</taxon>
        <taxon>Zooshikellaceae</taxon>
        <taxon>Spartinivicinus</taxon>
    </lineage>
</organism>
<feature type="transmembrane region" description="Helical" evidence="1">
    <location>
        <begin position="40"/>
        <end position="64"/>
    </location>
</feature>
<dbReference type="Pfam" id="PF09980">
    <property type="entry name" value="DUF2214"/>
    <property type="match status" value="1"/>
</dbReference>
<dbReference type="Proteomes" id="UP000569732">
    <property type="component" value="Unassembled WGS sequence"/>
</dbReference>
<accession>A0A853IC81</accession>
<keyword evidence="1" id="KW-0812">Transmembrane</keyword>
<evidence type="ECO:0000313" key="2">
    <source>
        <dbReference type="EMBL" id="NYZ67511.1"/>
    </source>
</evidence>
<feature type="transmembrane region" description="Helical" evidence="1">
    <location>
        <begin position="121"/>
        <end position="145"/>
    </location>
</feature>
<dbReference type="AlphaFoldDB" id="A0A853IC81"/>
<keyword evidence="1" id="KW-0472">Membrane</keyword>
<keyword evidence="1" id="KW-1133">Transmembrane helix</keyword>
<gene>
    <name evidence="2" type="ORF">H0A36_15950</name>
</gene>
<keyword evidence="3" id="KW-1185">Reference proteome</keyword>
<proteinExistence type="predicted"/>
<dbReference type="EMBL" id="JACCKB010000026">
    <property type="protein sequence ID" value="NYZ67511.1"/>
    <property type="molecule type" value="Genomic_DNA"/>
</dbReference>